<dbReference type="EMBL" id="JBFNXR010000021">
    <property type="protein sequence ID" value="MEW9854625.1"/>
    <property type="molecule type" value="Genomic_DNA"/>
</dbReference>
<keyword evidence="2" id="KW-1185">Reference proteome</keyword>
<dbReference type="Pfam" id="PF06438">
    <property type="entry name" value="HasA"/>
    <property type="match status" value="1"/>
</dbReference>
<comment type="caution">
    <text evidence="1">The sequence shown here is derived from an EMBL/GenBank/DDBJ whole genome shotgun (WGS) entry which is preliminary data.</text>
</comment>
<dbReference type="InterPro" id="IPR010495">
    <property type="entry name" value="HasA_haem-bd"/>
</dbReference>
<dbReference type="SUPFAM" id="SSF54621">
    <property type="entry name" value="Heme-binding protein A (HasA)"/>
    <property type="match status" value="1"/>
</dbReference>
<evidence type="ECO:0000313" key="1">
    <source>
        <dbReference type="EMBL" id="MEW9854625.1"/>
    </source>
</evidence>
<sequence>MVAFTANENNLPGSHDLDSQLDAVLSTWTGLYTGSHPDNTGFFSNPSGVSNPAWHDSFSGTSYTYGSDAEGYKFVVSGDLYYYFSQAVTPTTPAGPDAHTLFGTANTLNLYFDSDDDGAADDLFLSLDFTGDGGLVGNLSDGHDNPLHVAIYGLMQGDPAGLESVLGTEFGVDVTDTLAELTGSSLLAESELLLAA</sequence>
<proteinExistence type="predicted"/>
<dbReference type="RefSeq" id="WP_367770829.1">
    <property type="nucleotide sequence ID" value="NZ_JBFNXR010000021.1"/>
</dbReference>
<dbReference type="Proteomes" id="UP001556118">
    <property type="component" value="Unassembled WGS sequence"/>
</dbReference>
<name>A0ABV3R9A9_9SPHN</name>
<evidence type="ECO:0000313" key="2">
    <source>
        <dbReference type="Proteomes" id="UP001556118"/>
    </source>
</evidence>
<reference evidence="1 2" key="1">
    <citation type="submission" date="2024-06" db="EMBL/GenBank/DDBJ databases">
        <title>Novosphingobium rhizovicinus M1R2S20.</title>
        <authorList>
            <person name="Sun J.-Q."/>
        </authorList>
    </citation>
    <scope>NUCLEOTIDE SEQUENCE [LARGE SCALE GENOMIC DNA]</scope>
    <source>
        <strain evidence="1 2">M1R2S20</strain>
    </source>
</reference>
<organism evidence="1 2">
    <name type="scientific">Novosphingobium rhizovicinum</name>
    <dbReference type="NCBI Taxonomy" id="3228928"/>
    <lineage>
        <taxon>Bacteria</taxon>
        <taxon>Pseudomonadati</taxon>
        <taxon>Pseudomonadota</taxon>
        <taxon>Alphaproteobacteria</taxon>
        <taxon>Sphingomonadales</taxon>
        <taxon>Sphingomonadaceae</taxon>
        <taxon>Novosphingobium</taxon>
    </lineage>
</organism>
<protein>
    <submittedName>
        <fullName evidence="1">Heme acquisition protein HasA</fullName>
    </submittedName>
</protein>
<gene>
    <name evidence="1" type="ORF">ABUH87_05465</name>
</gene>
<accession>A0ABV3R9A9</accession>
<dbReference type="InterPro" id="IPR036912">
    <property type="entry name" value="HasA_haem-bd_sf"/>
</dbReference>
<dbReference type="Gene3D" id="3.30.1500.10">
    <property type="entry name" value="Haem-binding HasA"/>
    <property type="match status" value="1"/>
</dbReference>